<name>A0ABR1PYB3_9PEZI</name>
<dbReference type="RefSeq" id="XP_066694763.1">
    <property type="nucleotide sequence ID" value="XM_066848067.1"/>
</dbReference>
<protein>
    <recommendedName>
        <fullName evidence="3">Beta-galactosidase galactose-binding domain-containing protein</fullName>
    </recommendedName>
</protein>
<keyword evidence="2" id="KW-0326">Glycosidase</keyword>
<evidence type="ECO:0000313" key="5">
    <source>
        <dbReference type="Proteomes" id="UP001391051"/>
    </source>
</evidence>
<comment type="caution">
    <text evidence="4">The sequence shown here is derived from an EMBL/GenBank/DDBJ whole genome shotgun (WGS) entry which is preliminary data.</text>
</comment>
<dbReference type="Proteomes" id="UP001391051">
    <property type="component" value="Unassembled WGS sequence"/>
</dbReference>
<dbReference type="InterPro" id="IPR008979">
    <property type="entry name" value="Galactose-bd-like_sf"/>
</dbReference>
<dbReference type="Gene3D" id="2.60.120.260">
    <property type="entry name" value="Galactose-binding domain-like"/>
    <property type="match status" value="1"/>
</dbReference>
<evidence type="ECO:0000256" key="2">
    <source>
        <dbReference type="ARBA" id="ARBA00023295"/>
    </source>
</evidence>
<reference evidence="4 5" key="1">
    <citation type="submission" date="2023-01" db="EMBL/GenBank/DDBJ databases">
        <title>Analysis of 21 Apiospora genomes using comparative genomics revels a genus with tremendous synthesis potential of carbohydrate active enzymes and secondary metabolites.</title>
        <authorList>
            <person name="Sorensen T."/>
        </authorList>
    </citation>
    <scope>NUCLEOTIDE SEQUENCE [LARGE SCALE GENOMIC DNA]</scope>
    <source>
        <strain evidence="4 5">CBS 24483</strain>
    </source>
</reference>
<dbReference type="PANTHER" id="PTHR23421">
    <property type="entry name" value="BETA-GALACTOSIDASE RELATED"/>
    <property type="match status" value="1"/>
</dbReference>
<dbReference type="SUPFAM" id="SSF49785">
    <property type="entry name" value="Galactose-binding domain-like"/>
    <property type="match status" value="1"/>
</dbReference>
<organism evidence="4 5">
    <name type="scientific">Apiospora aurea</name>
    <dbReference type="NCBI Taxonomy" id="335848"/>
    <lineage>
        <taxon>Eukaryota</taxon>
        <taxon>Fungi</taxon>
        <taxon>Dikarya</taxon>
        <taxon>Ascomycota</taxon>
        <taxon>Pezizomycotina</taxon>
        <taxon>Sordariomycetes</taxon>
        <taxon>Xylariomycetidae</taxon>
        <taxon>Amphisphaeriales</taxon>
        <taxon>Apiosporaceae</taxon>
        <taxon>Apiospora</taxon>
    </lineage>
</organism>
<accession>A0ABR1PYB3</accession>
<dbReference type="InterPro" id="IPR048913">
    <property type="entry name" value="BetaGal_gal-bd"/>
</dbReference>
<dbReference type="EMBL" id="JAQQWE010000008">
    <property type="protein sequence ID" value="KAK7942732.1"/>
    <property type="molecule type" value="Genomic_DNA"/>
</dbReference>
<evidence type="ECO:0000313" key="4">
    <source>
        <dbReference type="EMBL" id="KAK7942732.1"/>
    </source>
</evidence>
<feature type="domain" description="Beta-galactosidase galactose-binding" evidence="3">
    <location>
        <begin position="39"/>
        <end position="99"/>
    </location>
</feature>
<dbReference type="GeneID" id="92081129"/>
<proteinExistence type="predicted"/>
<sequence>MGGTRLSGGTWNHYNFLLDEAPAVSPGGGGGTVAANGPPVWYRGTFTTSNSGAAADTFLQLPGGVKGVVFVNGHNLGRHWAVGPQQELSLPGAYLKQGEENVVLVLELEPCTSSRVARGVAKRTWKNDPDPDCNNCS</sequence>
<gene>
    <name evidence="4" type="ORF">PG986_011845</name>
</gene>
<keyword evidence="5" id="KW-1185">Reference proteome</keyword>
<evidence type="ECO:0000259" key="3">
    <source>
        <dbReference type="Pfam" id="PF21467"/>
    </source>
</evidence>
<evidence type="ECO:0000256" key="1">
    <source>
        <dbReference type="ARBA" id="ARBA00022801"/>
    </source>
</evidence>
<keyword evidence="1" id="KW-0378">Hydrolase</keyword>
<dbReference type="Pfam" id="PF21467">
    <property type="entry name" value="BetaGal_gal-bd"/>
    <property type="match status" value="1"/>
</dbReference>
<dbReference type="InterPro" id="IPR001944">
    <property type="entry name" value="Glycoside_Hdrlase_35"/>
</dbReference>